<dbReference type="Ensembl" id="ENSAMXT00000052944.1">
    <property type="protein sequence ID" value="ENSAMXP00000029654.1"/>
    <property type="gene ID" value="ENSAMXG00000043762.1"/>
</dbReference>
<dbReference type="STRING" id="7994.ENSAMXP00000029654"/>
<reference evidence="2" key="2">
    <citation type="journal article" date="2014" name="Nat. Commun.">
        <title>The cavefish genome reveals candidate genes for eye loss.</title>
        <authorList>
            <person name="McGaugh S.E."/>
            <person name="Gross J.B."/>
            <person name="Aken B."/>
            <person name="Blin M."/>
            <person name="Borowsky R."/>
            <person name="Chalopin D."/>
            <person name="Hinaux H."/>
            <person name="Jeffery W.R."/>
            <person name="Keene A."/>
            <person name="Ma L."/>
            <person name="Minx P."/>
            <person name="Murphy D."/>
            <person name="O'Quin K.E."/>
            <person name="Retaux S."/>
            <person name="Rohner N."/>
            <person name="Searle S.M."/>
            <person name="Stahl B.A."/>
            <person name="Tabin C."/>
            <person name="Volff J.N."/>
            <person name="Yoshizawa M."/>
            <person name="Warren W.C."/>
        </authorList>
    </citation>
    <scope>NUCLEOTIDE SEQUENCE [LARGE SCALE GENOMIC DNA]</scope>
    <source>
        <strain evidence="2">female</strain>
    </source>
</reference>
<sequence>FRPTFSTLVKDLQSIHSGLDGEHYVNLQVTYVNLEQPRPYPTIASATPALLEGQSTETLDRLDACMDL</sequence>
<proteinExistence type="predicted"/>
<reference evidence="1" key="3">
    <citation type="submission" date="2025-08" db="UniProtKB">
        <authorList>
            <consortium name="Ensembl"/>
        </authorList>
    </citation>
    <scope>IDENTIFICATION</scope>
</reference>
<organism evidence="1 2">
    <name type="scientific">Astyanax mexicanus</name>
    <name type="common">Blind cave fish</name>
    <name type="synonym">Astyanax fasciatus mexicanus</name>
    <dbReference type="NCBI Taxonomy" id="7994"/>
    <lineage>
        <taxon>Eukaryota</taxon>
        <taxon>Metazoa</taxon>
        <taxon>Chordata</taxon>
        <taxon>Craniata</taxon>
        <taxon>Vertebrata</taxon>
        <taxon>Euteleostomi</taxon>
        <taxon>Actinopterygii</taxon>
        <taxon>Neopterygii</taxon>
        <taxon>Teleostei</taxon>
        <taxon>Ostariophysi</taxon>
        <taxon>Characiformes</taxon>
        <taxon>Characoidei</taxon>
        <taxon>Acestrorhamphidae</taxon>
        <taxon>Acestrorhamphinae</taxon>
        <taxon>Astyanax</taxon>
    </lineage>
</organism>
<dbReference type="Bgee" id="ENSAMXG00000043762">
    <property type="expression patterns" value="Expressed in olfactory epithelium and 13 other cell types or tissues"/>
</dbReference>
<evidence type="ECO:0000313" key="2">
    <source>
        <dbReference type="Proteomes" id="UP000018467"/>
    </source>
</evidence>
<dbReference type="InParanoid" id="A0A3B1IK89"/>
<dbReference type="AlphaFoldDB" id="A0A3B1IK89"/>
<name>A0A3B1IK89_ASTMX</name>
<accession>A0A3B1IK89</accession>
<dbReference type="Proteomes" id="UP000018467">
    <property type="component" value="Unassembled WGS sequence"/>
</dbReference>
<reference evidence="2" key="1">
    <citation type="submission" date="2013-03" db="EMBL/GenBank/DDBJ databases">
        <authorList>
            <person name="Jeffery W."/>
            <person name="Warren W."/>
            <person name="Wilson R.K."/>
        </authorList>
    </citation>
    <scope>NUCLEOTIDE SEQUENCE</scope>
    <source>
        <strain evidence="2">female</strain>
    </source>
</reference>
<reference evidence="1" key="4">
    <citation type="submission" date="2025-09" db="UniProtKB">
        <authorList>
            <consortium name="Ensembl"/>
        </authorList>
    </citation>
    <scope>IDENTIFICATION</scope>
</reference>
<dbReference type="GeneTree" id="ENSGT00940000178778"/>
<keyword evidence="2" id="KW-1185">Reference proteome</keyword>
<protein>
    <submittedName>
        <fullName evidence="1">Uncharacterized protein</fullName>
    </submittedName>
</protein>
<evidence type="ECO:0000313" key="1">
    <source>
        <dbReference type="Ensembl" id="ENSAMXP00000029654.1"/>
    </source>
</evidence>